<evidence type="ECO:0000313" key="3">
    <source>
        <dbReference type="Proteomes" id="UP001301442"/>
    </source>
</evidence>
<sequence>MEILLIYTSVVLVFSLTCYLFKVFHTFPEIFSTITQSFKIISNSQISDDRKELASKEASKQLFILGLTVLIKFLLVITISAIPYLISNHYKIITEEEFYTFSLRYDVILISIIAVLIFTQLLNKLKSK</sequence>
<feature type="transmembrane region" description="Helical" evidence="1">
    <location>
        <begin position="6"/>
        <end position="24"/>
    </location>
</feature>
<dbReference type="EMBL" id="CP136600">
    <property type="protein sequence ID" value="WOH39212.1"/>
    <property type="molecule type" value="Genomic_DNA"/>
</dbReference>
<dbReference type="RefSeq" id="WP_348397979.1">
    <property type="nucleotide sequence ID" value="NZ_CP136600.1"/>
</dbReference>
<name>A0ABZ0GTB2_9GAMM</name>
<protein>
    <submittedName>
        <fullName evidence="2">Uncharacterized protein</fullName>
    </submittedName>
</protein>
<keyword evidence="1" id="KW-1133">Transmembrane helix</keyword>
<dbReference type="Proteomes" id="UP001301442">
    <property type="component" value="Chromosome"/>
</dbReference>
<gene>
    <name evidence="2" type="ORF">RI844_08305</name>
</gene>
<accession>A0ABZ0GTB2</accession>
<reference evidence="2 3" key="1">
    <citation type="submission" date="2023-09" db="EMBL/GenBank/DDBJ databases">
        <authorList>
            <person name="Qi X."/>
        </authorList>
    </citation>
    <scope>NUCLEOTIDE SEQUENCE [LARGE SCALE GENOMIC DNA]</scope>
    <source>
        <strain evidence="2 3">S1-1</strain>
    </source>
</reference>
<keyword evidence="1" id="KW-0812">Transmembrane</keyword>
<keyword evidence="1" id="KW-0472">Membrane</keyword>
<organism evidence="2 3">
    <name type="scientific">Thalassotalea fonticola</name>
    <dbReference type="NCBI Taxonomy" id="3065649"/>
    <lineage>
        <taxon>Bacteria</taxon>
        <taxon>Pseudomonadati</taxon>
        <taxon>Pseudomonadota</taxon>
        <taxon>Gammaproteobacteria</taxon>
        <taxon>Alteromonadales</taxon>
        <taxon>Colwelliaceae</taxon>
        <taxon>Thalassotalea</taxon>
    </lineage>
</organism>
<proteinExistence type="predicted"/>
<keyword evidence="3" id="KW-1185">Reference proteome</keyword>
<evidence type="ECO:0000313" key="2">
    <source>
        <dbReference type="EMBL" id="WOH39212.1"/>
    </source>
</evidence>
<feature type="transmembrane region" description="Helical" evidence="1">
    <location>
        <begin position="62"/>
        <end position="86"/>
    </location>
</feature>
<evidence type="ECO:0000256" key="1">
    <source>
        <dbReference type="SAM" id="Phobius"/>
    </source>
</evidence>
<feature type="transmembrane region" description="Helical" evidence="1">
    <location>
        <begin position="98"/>
        <end position="122"/>
    </location>
</feature>